<dbReference type="PANTHER" id="PTHR41523:SF8">
    <property type="entry name" value="ETHYLENE RESPONSE SENSOR PROTEIN"/>
    <property type="match status" value="1"/>
</dbReference>
<keyword evidence="10" id="KW-1133">Transmembrane helix</keyword>
<evidence type="ECO:0000256" key="2">
    <source>
        <dbReference type="ARBA" id="ARBA00012438"/>
    </source>
</evidence>
<dbReference type="GO" id="GO:0005524">
    <property type="term" value="F:ATP binding"/>
    <property type="evidence" value="ECO:0007669"/>
    <property type="project" value="UniProtKB-KW"/>
</dbReference>
<organism evidence="12 13">
    <name type="scientific">Dokdonia pacifica</name>
    <dbReference type="NCBI Taxonomy" id="1627892"/>
    <lineage>
        <taxon>Bacteria</taxon>
        <taxon>Pseudomonadati</taxon>
        <taxon>Bacteroidota</taxon>
        <taxon>Flavobacteriia</taxon>
        <taxon>Flavobacteriales</taxon>
        <taxon>Flavobacteriaceae</taxon>
        <taxon>Dokdonia</taxon>
    </lineage>
</organism>
<dbReference type="InterPro" id="IPR036890">
    <property type="entry name" value="HATPase_C_sf"/>
</dbReference>
<accession>A0A238W835</accession>
<keyword evidence="8" id="KW-0802">TPR repeat</keyword>
<proteinExistence type="predicted"/>
<dbReference type="Gene3D" id="3.30.450.20">
    <property type="entry name" value="PAS domain"/>
    <property type="match status" value="1"/>
</dbReference>
<keyword evidence="9" id="KW-0175">Coiled coil</keyword>
<evidence type="ECO:0000256" key="4">
    <source>
        <dbReference type="ARBA" id="ARBA00022679"/>
    </source>
</evidence>
<evidence type="ECO:0000313" key="12">
    <source>
        <dbReference type="EMBL" id="SNR42454.1"/>
    </source>
</evidence>
<keyword evidence="10" id="KW-0472">Membrane</keyword>
<dbReference type="InterPro" id="IPR019734">
    <property type="entry name" value="TPR_rpt"/>
</dbReference>
<feature type="repeat" description="TPR" evidence="8">
    <location>
        <begin position="254"/>
        <end position="287"/>
    </location>
</feature>
<dbReference type="EC" id="2.7.13.3" evidence="2"/>
<evidence type="ECO:0000313" key="13">
    <source>
        <dbReference type="Proteomes" id="UP000198379"/>
    </source>
</evidence>
<evidence type="ECO:0000256" key="1">
    <source>
        <dbReference type="ARBA" id="ARBA00000085"/>
    </source>
</evidence>
<keyword evidence="10" id="KW-0812">Transmembrane</keyword>
<dbReference type="PROSITE" id="PS50109">
    <property type="entry name" value="HIS_KIN"/>
    <property type="match status" value="1"/>
</dbReference>
<evidence type="ECO:0000256" key="8">
    <source>
        <dbReference type="PROSITE-ProRule" id="PRU00339"/>
    </source>
</evidence>
<dbReference type="GO" id="GO:0004673">
    <property type="term" value="F:protein histidine kinase activity"/>
    <property type="evidence" value="ECO:0007669"/>
    <property type="project" value="UniProtKB-EC"/>
</dbReference>
<feature type="domain" description="Histidine kinase" evidence="11">
    <location>
        <begin position="504"/>
        <end position="704"/>
    </location>
</feature>
<sequence>MIFTPKTLIRLLPIIFFCSYTYGQVSEKKDKELDSLHQLVRQADTQEKIDILLELSFYYSKIDTENLDSIRYYANQALVLSKKYENTEEKKVEAIISLCYAEIYAGDFEKALPYAQEALSLAEQLDHGASLQSSNKAMGRLLIDQGNYTEGLYHYNKAYEIAKKYKVDNSTIIDLAIDLSTEYLLLEYTEEASNLLIDATKLLDDPSVSLESKGIFYTNLAVIHQDNNNYEEAVEYYNLSIDYYKQDGNLAFQLAPMLNIANAYMHIQEYTKAINVYKQMLELASEVDDRSNGPAYYGIGICYLELEAYDKAEKYLLKSQQYHKATHYTYREAGSFEILGRVDLKQNKMQNAKMHFKKASELFYESILFNKKNNIRKDEISNAYLSLSKIDSIYKNPERSLQNYKQHIIYKDSVNDEKKIKIAERLEFAREAEKKNQEIASLENKNKIQQVRAEKQRYLEIGLLIFLVLVILLLGVLFNRYRLKQRALKIIEEKNEENKLLMREIHHRVKNNLQIISSLLGTQIDKNIDNNELKTILQESQNKIKSMAIIHQNLYKGNQFAKVSVTSYVKELIEHIQQSFEKDNTKIQFDLDIDPKQIQIGLAVPLGLILNELITNCYKYAFSDKNALNNTIKIVFNQIDDTSRYSLIIKDNGKGLPQDFDIDNLSSFGMQLVQGLVEQLQGEIQINQQQGTTFTMYIEEPIAV</sequence>
<dbReference type="OrthoDB" id="9767435at2"/>
<dbReference type="SUPFAM" id="SSF48452">
    <property type="entry name" value="TPR-like"/>
    <property type="match status" value="2"/>
</dbReference>
<dbReference type="InterPro" id="IPR011990">
    <property type="entry name" value="TPR-like_helical_dom_sf"/>
</dbReference>
<evidence type="ECO:0000256" key="10">
    <source>
        <dbReference type="SAM" id="Phobius"/>
    </source>
</evidence>
<keyword evidence="13" id="KW-1185">Reference proteome</keyword>
<dbReference type="Pfam" id="PF13181">
    <property type="entry name" value="TPR_8"/>
    <property type="match status" value="1"/>
</dbReference>
<dbReference type="Proteomes" id="UP000198379">
    <property type="component" value="Unassembled WGS sequence"/>
</dbReference>
<keyword evidence="6 12" id="KW-0418">Kinase</keyword>
<gene>
    <name evidence="12" type="ORF">SAMN06265376_101770</name>
</gene>
<evidence type="ECO:0000259" key="11">
    <source>
        <dbReference type="PROSITE" id="PS50109"/>
    </source>
</evidence>
<feature type="coiled-coil region" evidence="9">
    <location>
        <begin position="425"/>
        <end position="452"/>
    </location>
</feature>
<keyword evidence="7" id="KW-0067">ATP-binding</keyword>
<dbReference type="SMART" id="SM00028">
    <property type="entry name" value="TPR"/>
    <property type="match status" value="6"/>
</dbReference>
<protein>
    <recommendedName>
        <fullName evidence="2">histidine kinase</fullName>
        <ecNumber evidence="2">2.7.13.3</ecNumber>
    </recommendedName>
</protein>
<evidence type="ECO:0000256" key="7">
    <source>
        <dbReference type="ARBA" id="ARBA00022840"/>
    </source>
</evidence>
<dbReference type="AlphaFoldDB" id="A0A238W835"/>
<name>A0A238W835_9FLAO</name>
<dbReference type="Pfam" id="PF13424">
    <property type="entry name" value="TPR_12"/>
    <property type="match status" value="1"/>
</dbReference>
<evidence type="ECO:0000256" key="3">
    <source>
        <dbReference type="ARBA" id="ARBA00022553"/>
    </source>
</evidence>
<keyword evidence="4" id="KW-0808">Transferase</keyword>
<dbReference type="SUPFAM" id="SSF55874">
    <property type="entry name" value="ATPase domain of HSP90 chaperone/DNA topoisomerase II/histidine kinase"/>
    <property type="match status" value="1"/>
</dbReference>
<dbReference type="Pfam" id="PF02518">
    <property type="entry name" value="HATPase_c"/>
    <property type="match status" value="1"/>
</dbReference>
<comment type="catalytic activity">
    <reaction evidence="1">
        <text>ATP + protein L-histidine = ADP + protein N-phospho-L-histidine.</text>
        <dbReference type="EC" id="2.7.13.3"/>
    </reaction>
</comment>
<keyword evidence="5" id="KW-0547">Nucleotide-binding</keyword>
<dbReference type="PROSITE" id="PS50005">
    <property type="entry name" value="TPR"/>
    <property type="match status" value="1"/>
</dbReference>
<dbReference type="RefSeq" id="WP_089370084.1">
    <property type="nucleotide sequence ID" value="NZ_BMEP01000002.1"/>
</dbReference>
<evidence type="ECO:0000256" key="5">
    <source>
        <dbReference type="ARBA" id="ARBA00022741"/>
    </source>
</evidence>
<dbReference type="EMBL" id="FZNY01000001">
    <property type="protein sequence ID" value="SNR42454.1"/>
    <property type="molecule type" value="Genomic_DNA"/>
</dbReference>
<dbReference type="Pfam" id="PF07568">
    <property type="entry name" value="HisKA_2"/>
    <property type="match status" value="1"/>
</dbReference>
<dbReference type="Gene3D" id="3.30.565.10">
    <property type="entry name" value="Histidine kinase-like ATPase, C-terminal domain"/>
    <property type="match status" value="1"/>
</dbReference>
<dbReference type="SMART" id="SM00387">
    <property type="entry name" value="HATPase_c"/>
    <property type="match status" value="1"/>
</dbReference>
<dbReference type="PANTHER" id="PTHR41523">
    <property type="entry name" value="TWO-COMPONENT SYSTEM SENSOR PROTEIN"/>
    <property type="match status" value="1"/>
</dbReference>
<reference evidence="12 13" key="1">
    <citation type="submission" date="2017-06" db="EMBL/GenBank/DDBJ databases">
        <authorList>
            <person name="Kim H.J."/>
            <person name="Triplett B.A."/>
        </authorList>
    </citation>
    <scope>NUCLEOTIDE SEQUENCE [LARGE SCALE GENOMIC DNA]</scope>
    <source>
        <strain evidence="12 13">DSM 25597</strain>
    </source>
</reference>
<dbReference type="InterPro" id="IPR011495">
    <property type="entry name" value="Sig_transdc_His_kin_sub2_dim/P"/>
</dbReference>
<keyword evidence="3" id="KW-0597">Phosphoprotein</keyword>
<dbReference type="InterPro" id="IPR003594">
    <property type="entry name" value="HATPase_dom"/>
</dbReference>
<dbReference type="InterPro" id="IPR005467">
    <property type="entry name" value="His_kinase_dom"/>
</dbReference>
<dbReference type="Gene3D" id="1.25.40.10">
    <property type="entry name" value="Tetratricopeptide repeat domain"/>
    <property type="match status" value="3"/>
</dbReference>
<evidence type="ECO:0000256" key="6">
    <source>
        <dbReference type="ARBA" id="ARBA00022777"/>
    </source>
</evidence>
<evidence type="ECO:0000256" key="9">
    <source>
        <dbReference type="SAM" id="Coils"/>
    </source>
</evidence>
<feature type="transmembrane region" description="Helical" evidence="10">
    <location>
        <begin position="458"/>
        <end position="478"/>
    </location>
</feature>